<feature type="non-terminal residue" evidence="3">
    <location>
        <position position="1"/>
    </location>
</feature>
<dbReference type="Pfam" id="PF20153">
    <property type="entry name" value="DUF6535"/>
    <property type="match status" value="1"/>
</dbReference>
<comment type="caution">
    <text evidence="3">The sequence shown here is derived from an EMBL/GenBank/DDBJ whole genome shotgun (WGS) entry which is preliminary data.</text>
</comment>
<keyword evidence="4" id="KW-1185">Reference proteome</keyword>
<proteinExistence type="predicted"/>
<evidence type="ECO:0000313" key="3">
    <source>
        <dbReference type="EMBL" id="KAJ2934170.1"/>
    </source>
</evidence>
<dbReference type="InterPro" id="IPR045338">
    <property type="entry name" value="DUF6535"/>
</dbReference>
<dbReference type="Proteomes" id="UP001140091">
    <property type="component" value="Unassembled WGS sequence"/>
</dbReference>
<evidence type="ECO:0000259" key="2">
    <source>
        <dbReference type="Pfam" id="PF20153"/>
    </source>
</evidence>
<feature type="domain" description="DUF6535" evidence="2">
    <location>
        <begin position="1"/>
        <end position="63"/>
    </location>
</feature>
<keyword evidence="1" id="KW-0812">Transmembrane</keyword>
<dbReference type="EMBL" id="JANBPK010000725">
    <property type="protein sequence ID" value="KAJ2934170.1"/>
    <property type="molecule type" value="Genomic_DNA"/>
</dbReference>
<organism evidence="3 4">
    <name type="scientific">Candolleomyces eurysporus</name>
    <dbReference type="NCBI Taxonomy" id="2828524"/>
    <lineage>
        <taxon>Eukaryota</taxon>
        <taxon>Fungi</taxon>
        <taxon>Dikarya</taxon>
        <taxon>Basidiomycota</taxon>
        <taxon>Agaricomycotina</taxon>
        <taxon>Agaricomycetes</taxon>
        <taxon>Agaricomycetidae</taxon>
        <taxon>Agaricales</taxon>
        <taxon>Agaricineae</taxon>
        <taxon>Psathyrellaceae</taxon>
        <taxon>Candolleomyces</taxon>
    </lineage>
</organism>
<reference evidence="3" key="1">
    <citation type="submission" date="2022-06" db="EMBL/GenBank/DDBJ databases">
        <title>Genome Sequence of Candolleomyces eurysporus.</title>
        <authorList>
            <person name="Buettner E."/>
        </authorList>
    </citation>
    <scope>NUCLEOTIDE SEQUENCE</scope>
    <source>
        <strain evidence="3">VTCC 930004</strain>
    </source>
</reference>
<feature type="transmembrane region" description="Helical" evidence="1">
    <location>
        <begin position="40"/>
        <end position="61"/>
    </location>
</feature>
<keyword evidence="1" id="KW-0472">Membrane</keyword>
<dbReference type="OrthoDB" id="2995154at2759"/>
<keyword evidence="1" id="KW-1133">Transmembrane helix</keyword>
<feature type="transmembrane region" description="Helical" evidence="1">
    <location>
        <begin position="73"/>
        <end position="95"/>
    </location>
</feature>
<gene>
    <name evidence="3" type="ORF">H1R20_g2882</name>
</gene>
<protein>
    <recommendedName>
        <fullName evidence="2">DUF6535 domain-containing protein</fullName>
    </recommendedName>
</protein>
<evidence type="ECO:0000256" key="1">
    <source>
        <dbReference type="SAM" id="Phobius"/>
    </source>
</evidence>
<evidence type="ECO:0000313" key="4">
    <source>
        <dbReference type="Proteomes" id="UP001140091"/>
    </source>
</evidence>
<sequence>MGVLAKAWLSNLVSPALNRDAKDAYHRYRLDNNASALQTIMTLMFLLVQLACILFLAGLVVQVTADDPSVGRVILAFCASGGLIYLTVTFLPLYFPFSPFRTPLLDLLLSLKPSVRGALLPGGKMRPKEIDECLAEILNLHLIRSSDPSRIDEAVAELALPSFKVKWLAYLYRNEALGYLLKGLNRCALTQTNDEDEQDKILSNYIVVFLRFLDYFDAKLITTDERVLSFINDLRESSESGPPMLLWNASHVTLRPLLLCLKMKVLCLSTQSSDDRKIFDFHPDEVAVCPWRWVLEPINSSHRKHLMSAACHGVMEGQKNIKKISISILNLTLAQTAKTASEGANATERAKMLQPDFDPVLNFAAEYLVELYQSIDVSHWLNDATAPRFLWTSVPENLVNVFGIFKNHLTVDMPFLSKLVEMAANGGE</sequence>
<accession>A0A9W8JGC2</accession>
<dbReference type="AlphaFoldDB" id="A0A9W8JGC2"/>
<name>A0A9W8JGC2_9AGAR</name>